<feature type="region of interest" description="Disordered" evidence="1">
    <location>
        <begin position="1"/>
        <end position="33"/>
    </location>
</feature>
<evidence type="ECO:0000256" key="1">
    <source>
        <dbReference type="SAM" id="MobiDB-lite"/>
    </source>
</evidence>
<gene>
    <name evidence="2" type="ORF">UFOVP357_68</name>
</gene>
<protein>
    <submittedName>
        <fullName evidence="2">Uncharacterized protein</fullName>
    </submittedName>
</protein>
<proteinExistence type="predicted"/>
<feature type="region of interest" description="Disordered" evidence="1">
    <location>
        <begin position="160"/>
        <end position="189"/>
    </location>
</feature>
<organism evidence="2">
    <name type="scientific">uncultured Caudovirales phage</name>
    <dbReference type="NCBI Taxonomy" id="2100421"/>
    <lineage>
        <taxon>Viruses</taxon>
        <taxon>Duplodnaviria</taxon>
        <taxon>Heunggongvirae</taxon>
        <taxon>Uroviricota</taxon>
        <taxon>Caudoviricetes</taxon>
        <taxon>Peduoviridae</taxon>
        <taxon>Maltschvirus</taxon>
        <taxon>Maltschvirus maltsch</taxon>
    </lineage>
</organism>
<dbReference type="EMBL" id="LR798289">
    <property type="protein sequence ID" value="CAB5221056.1"/>
    <property type="molecule type" value="Genomic_DNA"/>
</dbReference>
<sequence>MSDTTKRAATASVGAANRGRPKGARTKPKTDSVSVDALKDKLAPFLSREDWNYLSGVLGGQEKPVLEKDIDIFLSLQLKALLPQLADEITGGQLTREATQRSSTIKELLALRFQMEKHEKGDDVPNAVTFIQNVFESRGIDPARLAALAGATSSVVEGISVPLSGTPDGDEGDSDKAGAVSDSVPERQE</sequence>
<reference evidence="2" key="1">
    <citation type="submission" date="2020-05" db="EMBL/GenBank/DDBJ databases">
        <authorList>
            <person name="Chiriac C."/>
            <person name="Salcher M."/>
            <person name="Ghai R."/>
            <person name="Kavagutti S V."/>
        </authorList>
    </citation>
    <scope>NUCLEOTIDE SEQUENCE</scope>
</reference>
<evidence type="ECO:0000313" key="2">
    <source>
        <dbReference type="EMBL" id="CAB5221056.1"/>
    </source>
</evidence>
<name>A0A6J7WSV0_9CAUD</name>
<accession>A0A6J7WSV0</accession>